<comment type="caution">
    <text evidence="1">The sequence shown here is derived from an EMBL/GenBank/DDBJ whole genome shotgun (WGS) entry which is preliminary data.</text>
</comment>
<gene>
    <name evidence="1" type="ORF">GCM10023198_23220</name>
</gene>
<sequence>MWSHIPVIDIPAQLLGLARRQAGLVSSAQCDVHGVTNGRRRRLVAAGRWQRPTRGVFDTDLPDSGLHPYDLSRLRSAWLALLAYPGSAAVGACALALLGAAGLPRDITPEAAFPNGSGREPRDGILLRQYRWFPRVAVDDHFAAEPAHALAQALPLLDREHGVAVMDSLQNKRILTQSGVRRAQRLTESRRHRTRSRTWWGQSNGRSQSPVETAARLRLVDAGIGPDDLQRDLFDATGQFLGRADLAWYLGNGRWLLVELDSDEFHTSPDQVRPDAVRQNGLLRDGRHVLLRFFARHVHEGSTMVDTVRSVLDREGWAPGRPIPPRDRRR</sequence>
<protein>
    <recommendedName>
        <fullName evidence="3">DUF559 domain-containing protein</fullName>
    </recommendedName>
</protein>
<name>A0ABP8X5Z0_9MICO</name>
<dbReference type="Proteomes" id="UP001500843">
    <property type="component" value="Unassembled WGS sequence"/>
</dbReference>
<evidence type="ECO:0000313" key="1">
    <source>
        <dbReference type="EMBL" id="GAA4701460.1"/>
    </source>
</evidence>
<proteinExistence type="predicted"/>
<dbReference type="EMBL" id="BAABHM010000011">
    <property type="protein sequence ID" value="GAA4701460.1"/>
    <property type="molecule type" value="Genomic_DNA"/>
</dbReference>
<reference evidence="2" key="1">
    <citation type="journal article" date="2019" name="Int. J. Syst. Evol. Microbiol.">
        <title>The Global Catalogue of Microorganisms (GCM) 10K type strain sequencing project: providing services to taxonomists for standard genome sequencing and annotation.</title>
        <authorList>
            <consortium name="The Broad Institute Genomics Platform"/>
            <consortium name="The Broad Institute Genome Sequencing Center for Infectious Disease"/>
            <person name="Wu L."/>
            <person name="Ma J."/>
        </authorList>
    </citation>
    <scope>NUCLEOTIDE SEQUENCE [LARGE SCALE GENOMIC DNA]</scope>
    <source>
        <strain evidence="2">JCM 17975</strain>
    </source>
</reference>
<accession>A0ABP8X5Z0</accession>
<organism evidence="1 2">
    <name type="scientific">Promicromonospora umidemergens</name>
    <dbReference type="NCBI Taxonomy" id="629679"/>
    <lineage>
        <taxon>Bacteria</taxon>
        <taxon>Bacillati</taxon>
        <taxon>Actinomycetota</taxon>
        <taxon>Actinomycetes</taxon>
        <taxon>Micrococcales</taxon>
        <taxon>Promicromonosporaceae</taxon>
        <taxon>Promicromonospora</taxon>
    </lineage>
</organism>
<evidence type="ECO:0008006" key="3">
    <source>
        <dbReference type="Google" id="ProtNLM"/>
    </source>
</evidence>
<evidence type="ECO:0000313" key="2">
    <source>
        <dbReference type="Proteomes" id="UP001500843"/>
    </source>
</evidence>
<keyword evidence="2" id="KW-1185">Reference proteome</keyword>